<dbReference type="PROSITE" id="PS00518">
    <property type="entry name" value="ZF_RING_1"/>
    <property type="match status" value="1"/>
</dbReference>
<dbReference type="PROSITE" id="PS50145">
    <property type="entry name" value="ZF_TRAF"/>
    <property type="match status" value="2"/>
</dbReference>
<organism evidence="9 10">
    <name type="scientific">Marasmiellus scandens</name>
    <dbReference type="NCBI Taxonomy" id="2682957"/>
    <lineage>
        <taxon>Eukaryota</taxon>
        <taxon>Fungi</taxon>
        <taxon>Dikarya</taxon>
        <taxon>Basidiomycota</taxon>
        <taxon>Agaricomycotina</taxon>
        <taxon>Agaricomycetes</taxon>
        <taxon>Agaricomycetidae</taxon>
        <taxon>Agaricales</taxon>
        <taxon>Marasmiineae</taxon>
        <taxon>Omphalotaceae</taxon>
        <taxon>Marasmiellus</taxon>
    </lineage>
</organism>
<dbReference type="PROSITE" id="PS50089">
    <property type="entry name" value="ZF_RING_2"/>
    <property type="match status" value="1"/>
</dbReference>
<evidence type="ECO:0000256" key="1">
    <source>
        <dbReference type="ARBA" id="ARBA00022723"/>
    </source>
</evidence>
<dbReference type="PANTHER" id="PTHR10131">
    <property type="entry name" value="TNF RECEPTOR ASSOCIATED FACTOR"/>
    <property type="match status" value="1"/>
</dbReference>
<sequence length="487" mass="55020">MPSTNFNYVDGVNQNLLCCICRMPFTDPFTTRTCGHTFCRDCILQSLDHAFQCPIDRKALTADDLQTANPIIRSLVDELAVECTNQPCSHICQRQLLEQHLRSSCLYVQVPCPNEGCNQIMLRRDAMTHHCEHSLVACDACSTEVKTIELEDHRIQCYTQIMTCESCGLQFQRSEKSSHQNSCPETLVQCPQEVNGCSWKGKRVALHAEHISSCPYQAIAGFFSIYHEKTQDLHDENIYLKRRVESLEAQIRTMELELESARIALGPWFRNSSLYFASSLETSSHLPNPAPHERQRLPIVPSMPPMSPALEDDALAPYFPLQESQPFERPQSLSTIERPAPEHPTRTMNRNSWSLGQGWDAMHTHNVPSSTSRAPKQTVTTVPPLKLNCSLEGSLEGLRESIVSLSTSLEAMGRRSDIALTNETLRLNEELLSLKANMHGLRMQMHAVMMENATGRTDSLLYDHSFPPMPSHRYHYMPNSPPSATKL</sequence>
<name>A0ABR1KAL8_9AGAR</name>
<evidence type="ECO:0000259" key="7">
    <source>
        <dbReference type="PROSITE" id="PS50089"/>
    </source>
</evidence>
<protein>
    <recommendedName>
        <fullName evidence="11">TRAF-like signal transducer</fullName>
    </recommendedName>
</protein>
<evidence type="ECO:0000313" key="9">
    <source>
        <dbReference type="EMBL" id="KAK7472713.1"/>
    </source>
</evidence>
<dbReference type="InterPro" id="IPR013083">
    <property type="entry name" value="Znf_RING/FYVE/PHD"/>
</dbReference>
<keyword evidence="5" id="KW-0175">Coiled coil</keyword>
<feature type="domain" description="TRAF-type" evidence="8">
    <location>
        <begin position="100"/>
        <end position="151"/>
    </location>
</feature>
<dbReference type="SMART" id="SM00184">
    <property type="entry name" value="RING"/>
    <property type="match status" value="1"/>
</dbReference>
<dbReference type="PANTHER" id="PTHR10131:SF94">
    <property type="entry name" value="TNF RECEPTOR-ASSOCIATED FACTOR 4"/>
    <property type="match status" value="1"/>
</dbReference>
<feature type="zinc finger region" description="TRAF-type" evidence="4">
    <location>
        <begin position="153"/>
        <end position="197"/>
    </location>
</feature>
<evidence type="ECO:0000259" key="8">
    <source>
        <dbReference type="PROSITE" id="PS50145"/>
    </source>
</evidence>
<dbReference type="InterPro" id="IPR017907">
    <property type="entry name" value="Znf_RING_CS"/>
</dbReference>
<evidence type="ECO:0000256" key="6">
    <source>
        <dbReference type="SAM" id="MobiDB-lite"/>
    </source>
</evidence>
<dbReference type="Proteomes" id="UP001498398">
    <property type="component" value="Unassembled WGS sequence"/>
</dbReference>
<reference evidence="9 10" key="1">
    <citation type="submission" date="2024-01" db="EMBL/GenBank/DDBJ databases">
        <title>A draft genome for the cacao thread blight pathogen Marasmiellus scandens.</title>
        <authorList>
            <person name="Baruah I.K."/>
            <person name="Leung J."/>
            <person name="Bukari Y."/>
            <person name="Amoako-Attah I."/>
            <person name="Meinhardt L.W."/>
            <person name="Bailey B.A."/>
            <person name="Cohen S.P."/>
        </authorList>
    </citation>
    <scope>NUCLEOTIDE SEQUENCE [LARGE SCALE GENOMIC DNA]</scope>
    <source>
        <strain evidence="9 10">GH-19</strain>
    </source>
</reference>
<evidence type="ECO:0000313" key="10">
    <source>
        <dbReference type="Proteomes" id="UP001498398"/>
    </source>
</evidence>
<evidence type="ECO:0000256" key="4">
    <source>
        <dbReference type="PROSITE-ProRule" id="PRU00207"/>
    </source>
</evidence>
<keyword evidence="1 4" id="KW-0479">Metal-binding</keyword>
<evidence type="ECO:0000256" key="3">
    <source>
        <dbReference type="ARBA" id="ARBA00022833"/>
    </source>
</evidence>
<dbReference type="Pfam" id="PF13445">
    <property type="entry name" value="zf-RING_UBOX"/>
    <property type="match status" value="1"/>
</dbReference>
<feature type="coiled-coil region" evidence="5">
    <location>
        <begin position="237"/>
        <end position="264"/>
    </location>
</feature>
<evidence type="ECO:0000256" key="2">
    <source>
        <dbReference type="ARBA" id="ARBA00022771"/>
    </source>
</evidence>
<feature type="region of interest" description="Disordered" evidence="6">
    <location>
        <begin position="326"/>
        <end position="350"/>
    </location>
</feature>
<gene>
    <name evidence="9" type="ORF">VKT23_000824</name>
</gene>
<feature type="domain" description="TRAF-type" evidence="8">
    <location>
        <begin position="153"/>
        <end position="197"/>
    </location>
</feature>
<keyword evidence="10" id="KW-1185">Reference proteome</keyword>
<dbReference type="Gene3D" id="3.30.40.10">
    <property type="entry name" value="Zinc/RING finger domain, C3HC4 (zinc finger)"/>
    <property type="match status" value="3"/>
</dbReference>
<evidence type="ECO:0000256" key="5">
    <source>
        <dbReference type="SAM" id="Coils"/>
    </source>
</evidence>
<evidence type="ECO:0008006" key="11">
    <source>
        <dbReference type="Google" id="ProtNLM"/>
    </source>
</evidence>
<dbReference type="InterPro" id="IPR001841">
    <property type="entry name" value="Znf_RING"/>
</dbReference>
<dbReference type="SUPFAM" id="SSF57850">
    <property type="entry name" value="RING/U-box"/>
    <property type="match status" value="1"/>
</dbReference>
<comment type="caution">
    <text evidence="9">The sequence shown here is derived from an EMBL/GenBank/DDBJ whole genome shotgun (WGS) entry which is preliminary data.</text>
</comment>
<accession>A0ABR1KAL8</accession>
<dbReference type="EMBL" id="JBANRG010000001">
    <property type="protein sequence ID" value="KAK7472713.1"/>
    <property type="molecule type" value="Genomic_DNA"/>
</dbReference>
<keyword evidence="3 4" id="KW-0862">Zinc</keyword>
<keyword evidence="2 4" id="KW-0863">Zinc-finger</keyword>
<dbReference type="InterPro" id="IPR001293">
    <property type="entry name" value="Znf_TRAF"/>
</dbReference>
<feature type="zinc finger region" description="TRAF-type" evidence="4">
    <location>
        <begin position="100"/>
        <end position="151"/>
    </location>
</feature>
<feature type="domain" description="RING-type" evidence="7">
    <location>
        <begin position="18"/>
        <end position="57"/>
    </location>
</feature>
<dbReference type="SUPFAM" id="SSF49599">
    <property type="entry name" value="TRAF domain-like"/>
    <property type="match status" value="2"/>
</dbReference>
<dbReference type="InterPro" id="IPR027370">
    <property type="entry name" value="Znf-RING_euk"/>
</dbReference>
<proteinExistence type="predicted"/>